<dbReference type="InterPro" id="IPR013788">
    <property type="entry name" value="Hemocyanin/hexamerin"/>
</dbReference>
<dbReference type="SUPFAM" id="SSF48050">
    <property type="entry name" value="Hemocyanin, N-terminal domain"/>
    <property type="match status" value="1"/>
</dbReference>
<dbReference type="GO" id="GO:0045735">
    <property type="term" value="F:nutrient reservoir activity"/>
    <property type="evidence" value="ECO:0007669"/>
    <property type="project" value="UniProtKB-KW"/>
</dbReference>
<reference evidence="6" key="1">
    <citation type="submission" date="2009-03" db="EMBL/GenBank/DDBJ databases">
        <title>Identification of a putative hexamerin in a dipluran suggests three distinct origins of hemocyanin related arthropod storage proteins.</title>
        <authorList>
            <person name="Pick C."/>
            <person name="Burmester T."/>
        </authorList>
    </citation>
    <scope>NUCLEOTIDE SEQUENCE</scope>
    <source>
        <tissue evidence="6">Whole animal</tissue>
    </source>
</reference>
<sequence length="683" mass="80510">MKFLLLALFAVAAASATYTGGKVDLPHKQQAILQLLWKVHIPIQDEELYQIGMQYNPIQHVQQYKELSLQQVQEIVEHVHEHKILSKEGVFNAFEEKHMQEAKHLFELLYFSKNFETFHKTALWAREHYNPGMFVYALTTAVIHMPYEQVDFRGITLPKLYEVLPNLYVPSKAVRKGYEAQYTKTTPVVTIDKYSSKHMKVHNEEALLDYFTEDMSLNAQQSMWHKSFPYWWNRDVYQHENDRQGELFLYVQHQLLNRYHLERIANRLPTVHTLPTEGQTIQHGYAPKSVYSNGQFMPTRPDYVRELAYEGSHYVQAKDWIYRIRSAIDAGYLFNNAEEQIMLNSTHGLDILGRIIQGSNQQYKPEYYGQLYNWAHKYYGRIADPHQKYSQVPSVLEHFGTAPRDPLFYRIQKTMNVMYKRYKDLLKPYTQEQLSFPGVQIKAVKVVGESRSSTPNTLTTHFEDHEFDLSNVQNHEQTEVKGLVSRLRHEPFQYAITVQSKVNKQAFVRIFLAPKYDYLGNKYELNEKRWYAVEMDKFVTDLKVGQNTIRRASSESTIVKKEVDTYRQMMMKVEQEIHNGQQEYTTKTHSHCGWPLHLLLPKGTQQGEKYTLYVVITDYDQDRVPETQIPKEHTSYALCGLHHDAKYPDNKPLGYPFDRRIEHEQKFFQYNMKAVDITIENVQ</sequence>
<dbReference type="SUPFAM" id="SSF81296">
    <property type="entry name" value="E set domains"/>
    <property type="match status" value="1"/>
</dbReference>
<dbReference type="AlphaFoldDB" id="C4PWQ0"/>
<dbReference type="Pfam" id="PF00372">
    <property type="entry name" value="Hemocyanin_M"/>
    <property type="match status" value="1"/>
</dbReference>
<feature type="chain" id="PRO_5002941118" evidence="2">
    <location>
        <begin position="17"/>
        <end position="683"/>
    </location>
</feature>
<dbReference type="PROSITE" id="PS00209">
    <property type="entry name" value="HEMOCYANIN_1"/>
    <property type="match status" value="1"/>
</dbReference>
<protein>
    <submittedName>
        <fullName evidence="6">Hexamerin 1</fullName>
    </submittedName>
</protein>
<dbReference type="InterPro" id="IPR005204">
    <property type="entry name" value="Hemocyanin_N"/>
</dbReference>
<evidence type="ECO:0000259" key="4">
    <source>
        <dbReference type="Pfam" id="PF03722"/>
    </source>
</evidence>
<proteinExistence type="evidence at transcript level"/>
<gene>
    <name evidence="6" type="primary">hex</name>
</gene>
<dbReference type="InterPro" id="IPR037020">
    <property type="entry name" value="Hemocyanin_C_sf"/>
</dbReference>
<dbReference type="PANTHER" id="PTHR11511:SF5">
    <property type="entry name" value="FAT-BODY PROTEIN 1-RELATED"/>
    <property type="match status" value="1"/>
</dbReference>
<dbReference type="InterPro" id="IPR036697">
    <property type="entry name" value="Hemocyanin_N_sf"/>
</dbReference>
<feature type="domain" description="Hemocyanin middle" evidence="3">
    <location>
        <begin position="160"/>
        <end position="418"/>
    </location>
</feature>
<dbReference type="Pfam" id="PF03722">
    <property type="entry name" value="Hemocyanin_N"/>
    <property type="match status" value="1"/>
</dbReference>
<evidence type="ECO:0000256" key="1">
    <source>
        <dbReference type="ARBA" id="ARBA00022761"/>
    </source>
</evidence>
<dbReference type="Gene3D" id="1.10.1280.10">
    <property type="entry name" value="Di-copper center containing domain from catechol oxidase"/>
    <property type="match status" value="1"/>
</dbReference>
<keyword evidence="2" id="KW-0732">Signal</keyword>
<keyword evidence="1" id="KW-0758">Storage protein</keyword>
<dbReference type="InterPro" id="IPR005203">
    <property type="entry name" value="Hemocyanin_C"/>
</dbReference>
<dbReference type="Pfam" id="PF03723">
    <property type="entry name" value="Hemocyanin_C"/>
    <property type="match status" value="1"/>
</dbReference>
<dbReference type="EMBL" id="FN263375">
    <property type="protein sequence ID" value="CAX63173.1"/>
    <property type="molecule type" value="mRNA"/>
</dbReference>
<evidence type="ECO:0000313" key="6">
    <source>
        <dbReference type="EMBL" id="CAX63173.1"/>
    </source>
</evidence>
<dbReference type="Gene3D" id="1.20.1370.10">
    <property type="entry name" value="Hemocyanin, N-terminal domain"/>
    <property type="match status" value="1"/>
</dbReference>
<evidence type="ECO:0000259" key="3">
    <source>
        <dbReference type="Pfam" id="PF00372"/>
    </source>
</evidence>
<accession>C4PWQ0</accession>
<feature type="signal peptide" evidence="2">
    <location>
        <begin position="1"/>
        <end position="16"/>
    </location>
</feature>
<feature type="domain" description="Hemocyanin N-terminal" evidence="4">
    <location>
        <begin position="27"/>
        <end position="145"/>
    </location>
</feature>
<evidence type="ECO:0000259" key="5">
    <source>
        <dbReference type="Pfam" id="PF03723"/>
    </source>
</evidence>
<name>C4PWQ0_9HEXA</name>
<dbReference type="InterPro" id="IPR014756">
    <property type="entry name" value="Ig_E-set"/>
</dbReference>
<feature type="domain" description="Hemocyanin C-terminal" evidence="5">
    <location>
        <begin position="428"/>
        <end position="679"/>
    </location>
</feature>
<dbReference type="Gene3D" id="2.60.40.1520">
    <property type="entry name" value="Hemocyanin, C-terminal domain"/>
    <property type="match status" value="1"/>
</dbReference>
<dbReference type="PANTHER" id="PTHR11511">
    <property type="entry name" value="LARVAL STORAGE PROTEIN/PHENOLOXIDASE"/>
    <property type="match status" value="1"/>
</dbReference>
<dbReference type="SUPFAM" id="SSF48056">
    <property type="entry name" value="Di-copper centre-containing domain"/>
    <property type="match status" value="1"/>
</dbReference>
<dbReference type="PROSITE" id="PS00210">
    <property type="entry name" value="HEMOCYANIN_2"/>
    <property type="match status" value="1"/>
</dbReference>
<organism evidence="6">
    <name type="scientific">Campodea sp. CP-2009</name>
    <dbReference type="NCBI Taxonomy" id="627589"/>
    <lineage>
        <taxon>Eukaryota</taxon>
        <taxon>Metazoa</taxon>
        <taxon>Ecdysozoa</taxon>
        <taxon>Arthropoda</taxon>
        <taxon>Hexapoda</taxon>
        <taxon>Diplura</taxon>
        <taxon>Rhabdura</taxon>
        <taxon>Campodeoidea</taxon>
        <taxon>Campodeidae</taxon>
        <taxon>Campodea</taxon>
    </lineage>
</organism>
<evidence type="ECO:0000256" key="2">
    <source>
        <dbReference type="SAM" id="SignalP"/>
    </source>
</evidence>
<dbReference type="InterPro" id="IPR000896">
    <property type="entry name" value="Hemocyanin/hexamerin_mid_dom"/>
</dbReference>
<dbReference type="InterPro" id="IPR008922">
    <property type="entry name" value="Di-copper_centre_dom_sf"/>
</dbReference>
<dbReference type="GO" id="GO:0005615">
    <property type="term" value="C:extracellular space"/>
    <property type="evidence" value="ECO:0007669"/>
    <property type="project" value="UniProtKB-ARBA"/>
</dbReference>
<dbReference type="PRINTS" id="PR00187">
    <property type="entry name" value="HAEMOCYANIN"/>
</dbReference>